<reference evidence="4" key="2">
    <citation type="submission" date="2024-10" db="UniProtKB">
        <authorList>
            <consortium name="EnsemblProtists"/>
        </authorList>
    </citation>
    <scope>IDENTIFICATION</scope>
</reference>
<evidence type="ECO:0000256" key="1">
    <source>
        <dbReference type="ARBA" id="ARBA00022737"/>
    </source>
</evidence>
<protein>
    <recommendedName>
        <fullName evidence="6">PH domain-containing protein</fullName>
    </recommendedName>
</protein>
<keyword evidence="5" id="KW-1185">Reference proteome</keyword>
<evidence type="ECO:0000313" key="4">
    <source>
        <dbReference type="EnsemblProtists" id="EOD05006"/>
    </source>
</evidence>
<dbReference type="PANTHER" id="PTHR24198:SF165">
    <property type="entry name" value="ANKYRIN REPEAT-CONTAINING PROTEIN-RELATED"/>
    <property type="match status" value="1"/>
</dbReference>
<feature type="compositionally biased region" description="Low complexity" evidence="3">
    <location>
        <begin position="322"/>
        <end position="342"/>
    </location>
</feature>
<dbReference type="SUPFAM" id="SSF48403">
    <property type="entry name" value="Ankyrin repeat"/>
    <property type="match status" value="1"/>
</dbReference>
<dbReference type="InterPro" id="IPR036770">
    <property type="entry name" value="Ankyrin_rpt-contain_sf"/>
</dbReference>
<evidence type="ECO:0000256" key="2">
    <source>
        <dbReference type="ARBA" id="ARBA00023043"/>
    </source>
</evidence>
<name>A0A0D3I171_EMIH1</name>
<dbReference type="Gene3D" id="1.25.40.20">
    <property type="entry name" value="Ankyrin repeat-containing domain"/>
    <property type="match status" value="1"/>
</dbReference>
<dbReference type="HOGENOM" id="CLU_400342_0_0_1"/>
<reference evidence="5" key="1">
    <citation type="journal article" date="2013" name="Nature">
        <title>Pan genome of the phytoplankton Emiliania underpins its global distribution.</title>
        <authorList>
            <person name="Read B.A."/>
            <person name="Kegel J."/>
            <person name="Klute M.J."/>
            <person name="Kuo A."/>
            <person name="Lefebvre S.C."/>
            <person name="Maumus F."/>
            <person name="Mayer C."/>
            <person name="Miller J."/>
            <person name="Monier A."/>
            <person name="Salamov A."/>
            <person name="Young J."/>
            <person name="Aguilar M."/>
            <person name="Claverie J.M."/>
            <person name="Frickenhaus S."/>
            <person name="Gonzalez K."/>
            <person name="Herman E.K."/>
            <person name="Lin Y.C."/>
            <person name="Napier J."/>
            <person name="Ogata H."/>
            <person name="Sarno A.F."/>
            <person name="Shmutz J."/>
            <person name="Schroeder D."/>
            <person name="de Vargas C."/>
            <person name="Verret F."/>
            <person name="von Dassow P."/>
            <person name="Valentin K."/>
            <person name="Van de Peer Y."/>
            <person name="Wheeler G."/>
            <person name="Dacks J.B."/>
            <person name="Delwiche C.F."/>
            <person name="Dyhrman S.T."/>
            <person name="Glockner G."/>
            <person name="John U."/>
            <person name="Richards T."/>
            <person name="Worden A.Z."/>
            <person name="Zhang X."/>
            <person name="Grigoriev I.V."/>
            <person name="Allen A.E."/>
            <person name="Bidle K."/>
            <person name="Borodovsky M."/>
            <person name="Bowler C."/>
            <person name="Brownlee C."/>
            <person name="Cock J.M."/>
            <person name="Elias M."/>
            <person name="Gladyshev V.N."/>
            <person name="Groth M."/>
            <person name="Guda C."/>
            <person name="Hadaegh A."/>
            <person name="Iglesias-Rodriguez M.D."/>
            <person name="Jenkins J."/>
            <person name="Jones B.M."/>
            <person name="Lawson T."/>
            <person name="Leese F."/>
            <person name="Lindquist E."/>
            <person name="Lobanov A."/>
            <person name="Lomsadze A."/>
            <person name="Malik S.B."/>
            <person name="Marsh M.E."/>
            <person name="Mackinder L."/>
            <person name="Mock T."/>
            <person name="Mueller-Roeber B."/>
            <person name="Pagarete A."/>
            <person name="Parker M."/>
            <person name="Probert I."/>
            <person name="Quesneville H."/>
            <person name="Raines C."/>
            <person name="Rensing S.A."/>
            <person name="Riano-Pachon D.M."/>
            <person name="Richier S."/>
            <person name="Rokitta S."/>
            <person name="Shiraiwa Y."/>
            <person name="Soanes D.M."/>
            <person name="van der Giezen M."/>
            <person name="Wahlund T.M."/>
            <person name="Williams B."/>
            <person name="Wilson W."/>
            <person name="Wolfe G."/>
            <person name="Wurch L.L."/>
        </authorList>
    </citation>
    <scope>NUCLEOTIDE SEQUENCE</scope>
</reference>
<feature type="region of interest" description="Disordered" evidence="3">
    <location>
        <begin position="322"/>
        <end position="358"/>
    </location>
</feature>
<evidence type="ECO:0008006" key="6">
    <source>
        <dbReference type="Google" id="ProtNLM"/>
    </source>
</evidence>
<dbReference type="Pfam" id="PF13637">
    <property type="entry name" value="Ank_4"/>
    <property type="match status" value="1"/>
</dbReference>
<dbReference type="AlphaFoldDB" id="A0A0D3I171"/>
<keyword evidence="2" id="KW-0040">ANK repeat</keyword>
<feature type="region of interest" description="Disordered" evidence="3">
    <location>
        <begin position="628"/>
        <end position="658"/>
    </location>
</feature>
<dbReference type="KEGG" id="ehx:EMIHUDRAFT_220485"/>
<sequence>MPGSSLPHLGGEVPDIPVPVPDEVARLAFEVASSGASPLPTTPARSSSASTLAQLRHMHMRMHISMHMCINHNLVLKERATAALSKRWSSCCGVIRHYGNSATPNTGSLSTKEPTSTSATVSSGLLFTMPVMARKTHARANAAVGTAKWLLQAGAAVGAEAALSWQPLHCAIDAGHAALVRFVHARGASLEAMTSTGHGAFCQASVLHIAASRGHLELLQWLLASAGGPQWLAYAAPEGGWDPLLVAAHAGQLDAVRWLLQQRRETGDGAESVGPGGGGRLDDVRAFKQALAIVPPAAAPGGGRLNDVRAFKHALAIIPPAAAPGLAAPPSRHSPRPTSTPRLPSPDRTRGLLPHSPVGANVGQTFMMALRQALGPRTDPLSARRLPVSSAEGAAVRLQSAWRRVLARRASLAKQKLMALVVRAEDRQARRIQAAWRARMAARIAALERRREAARERRLYAGSAELAEILRAQGARQVRDALDRQHLATSLRGELRALMEKGRVYPLKDGGELVAWGVRYLYIGLRAGQPGLCYQHVNRRYVPFGKVKSIPWEAIATVDATDEVVCIETVQAARYHFRPMPSKDGLPSAREWALRFCQLADILGHRYGGAVGEVASAAELPHHEPWVAALEGESPTPSERSSRWRRSRLRGRGQARASKARIGGAGRVALLAGQDGPRCDPPAVVHRI</sequence>
<evidence type="ECO:0000256" key="3">
    <source>
        <dbReference type="SAM" id="MobiDB-lite"/>
    </source>
</evidence>
<dbReference type="GeneID" id="17251178"/>
<dbReference type="STRING" id="2903.R1D2J2"/>
<keyword evidence="1" id="KW-0677">Repeat</keyword>
<dbReference type="RefSeq" id="XP_005757435.1">
    <property type="nucleotide sequence ID" value="XM_005757378.1"/>
</dbReference>
<dbReference type="InterPro" id="IPR002110">
    <property type="entry name" value="Ankyrin_rpt"/>
</dbReference>
<dbReference type="PANTHER" id="PTHR24198">
    <property type="entry name" value="ANKYRIN REPEAT AND PROTEIN KINASE DOMAIN-CONTAINING PROTEIN"/>
    <property type="match status" value="1"/>
</dbReference>
<evidence type="ECO:0000313" key="5">
    <source>
        <dbReference type="Proteomes" id="UP000013827"/>
    </source>
</evidence>
<organism evidence="4 5">
    <name type="scientific">Emiliania huxleyi (strain CCMP1516)</name>
    <dbReference type="NCBI Taxonomy" id="280463"/>
    <lineage>
        <taxon>Eukaryota</taxon>
        <taxon>Haptista</taxon>
        <taxon>Haptophyta</taxon>
        <taxon>Prymnesiophyceae</taxon>
        <taxon>Isochrysidales</taxon>
        <taxon>Noelaerhabdaceae</taxon>
        <taxon>Emiliania</taxon>
    </lineage>
</organism>
<dbReference type="PROSITE" id="PS50096">
    <property type="entry name" value="IQ"/>
    <property type="match status" value="1"/>
</dbReference>
<accession>A0A0D3I171</accession>
<dbReference type="Proteomes" id="UP000013827">
    <property type="component" value="Unassembled WGS sequence"/>
</dbReference>
<dbReference type="eggNOG" id="KOG4177">
    <property type="taxonomic scope" value="Eukaryota"/>
</dbReference>
<proteinExistence type="predicted"/>
<dbReference type="SMART" id="SM00248">
    <property type="entry name" value="ANK"/>
    <property type="match status" value="3"/>
</dbReference>
<dbReference type="PaxDb" id="2903-EOD05006"/>
<feature type="compositionally biased region" description="Basic residues" evidence="3">
    <location>
        <begin position="643"/>
        <end position="653"/>
    </location>
</feature>
<dbReference type="EnsemblProtists" id="EOD05006">
    <property type="protein sequence ID" value="EOD05006"/>
    <property type="gene ID" value="EMIHUDRAFT_220485"/>
</dbReference>